<gene>
    <name evidence="1" type="ORF">AKJ29_02065</name>
</gene>
<organism evidence="1 2">
    <name type="scientific">Aliiroseovarius crassostreae</name>
    <dbReference type="NCBI Taxonomy" id="154981"/>
    <lineage>
        <taxon>Bacteria</taxon>
        <taxon>Pseudomonadati</taxon>
        <taxon>Pseudomonadota</taxon>
        <taxon>Alphaproteobacteria</taxon>
        <taxon>Rhodobacterales</taxon>
        <taxon>Paracoccaceae</taxon>
        <taxon>Aliiroseovarius</taxon>
    </lineage>
</organism>
<reference evidence="1 2" key="1">
    <citation type="submission" date="2015-09" db="EMBL/GenBank/DDBJ databases">
        <title>Draft genome sequence of Aliiroseovarius crassostreae CV919-312TSm, the causative agent of Roseovarius Oyster Disease (formerly Juvenile Oyster Disease).</title>
        <authorList>
            <person name="Kessner L."/>
            <person name="Spinard E."/>
            <person name="Nelson D."/>
        </authorList>
    </citation>
    <scope>NUCLEOTIDE SEQUENCE [LARGE SCALE GENOMIC DNA]</scope>
    <source>
        <strain evidence="1 2">CV919-312</strain>
    </source>
</reference>
<dbReference type="Proteomes" id="UP000050471">
    <property type="component" value="Unassembled WGS sequence"/>
</dbReference>
<dbReference type="AlphaFoldDB" id="A0A0N8IBF4"/>
<sequence>MAATEVSFMAGGLFSQKDGTVTSRKFTSEEREDIRTMMRELAKTAPQLARAMIEQRIVLANHAVAASLSSEGGNNSFTVAGQKDDVLEGLPYLEKIDDLVDEQTMELLDAAADVGVH</sequence>
<accession>A0A0N8IBF4</accession>
<evidence type="ECO:0000313" key="1">
    <source>
        <dbReference type="EMBL" id="KPN62955.1"/>
    </source>
</evidence>
<keyword evidence="2" id="KW-1185">Reference proteome</keyword>
<protein>
    <submittedName>
        <fullName evidence="1">Uncharacterized protein</fullName>
    </submittedName>
</protein>
<proteinExistence type="predicted"/>
<name>A0A0N8IBF4_9RHOB</name>
<dbReference type="EMBL" id="LKBA01000008">
    <property type="protein sequence ID" value="KPN62955.1"/>
    <property type="molecule type" value="Genomic_DNA"/>
</dbReference>
<comment type="caution">
    <text evidence="1">The sequence shown here is derived from an EMBL/GenBank/DDBJ whole genome shotgun (WGS) entry which is preliminary data.</text>
</comment>
<dbReference type="STRING" id="154981.AKJ29_02065"/>
<evidence type="ECO:0000313" key="2">
    <source>
        <dbReference type="Proteomes" id="UP000050471"/>
    </source>
</evidence>